<feature type="compositionally biased region" description="Basic and acidic residues" evidence="1">
    <location>
        <begin position="94"/>
        <end position="104"/>
    </location>
</feature>
<evidence type="ECO:0000256" key="1">
    <source>
        <dbReference type="SAM" id="MobiDB-lite"/>
    </source>
</evidence>
<evidence type="ECO:0000313" key="4">
    <source>
        <dbReference type="WBParaSite" id="HPLM_0001097801-mRNA-1"/>
    </source>
</evidence>
<sequence>MYCTFRRGAFKRPRPLAFVCEWHPPVENEIEDKDAAFQTVRATRKEVRNISYCNCRRSVSQRSANPAEKEERKPQILLSKEKPREVFGEAQSSPKEKPLELTSV</sequence>
<evidence type="ECO:0000313" key="2">
    <source>
        <dbReference type="EMBL" id="VDO41659.1"/>
    </source>
</evidence>
<dbReference type="Proteomes" id="UP000268014">
    <property type="component" value="Unassembled WGS sequence"/>
</dbReference>
<reference evidence="4" key="1">
    <citation type="submission" date="2016-04" db="UniProtKB">
        <authorList>
            <consortium name="WormBaseParasite"/>
        </authorList>
    </citation>
    <scope>IDENTIFICATION</scope>
</reference>
<dbReference type="EMBL" id="UZAF01017438">
    <property type="protein sequence ID" value="VDO41659.1"/>
    <property type="molecule type" value="Genomic_DNA"/>
</dbReference>
<dbReference type="WBParaSite" id="HPLM_0001097801-mRNA-1">
    <property type="protein sequence ID" value="HPLM_0001097801-mRNA-1"/>
    <property type="gene ID" value="HPLM_0001097801"/>
</dbReference>
<keyword evidence="3" id="KW-1185">Reference proteome</keyword>
<evidence type="ECO:0000313" key="3">
    <source>
        <dbReference type="Proteomes" id="UP000268014"/>
    </source>
</evidence>
<dbReference type="AlphaFoldDB" id="A0A158QNQ8"/>
<feature type="region of interest" description="Disordered" evidence="1">
    <location>
        <begin position="59"/>
        <end position="104"/>
    </location>
</feature>
<proteinExistence type="predicted"/>
<accession>A0A158QNQ8</accession>
<organism evidence="4">
    <name type="scientific">Haemonchus placei</name>
    <name type="common">Barber's pole worm</name>
    <dbReference type="NCBI Taxonomy" id="6290"/>
    <lineage>
        <taxon>Eukaryota</taxon>
        <taxon>Metazoa</taxon>
        <taxon>Ecdysozoa</taxon>
        <taxon>Nematoda</taxon>
        <taxon>Chromadorea</taxon>
        <taxon>Rhabditida</taxon>
        <taxon>Rhabditina</taxon>
        <taxon>Rhabditomorpha</taxon>
        <taxon>Strongyloidea</taxon>
        <taxon>Trichostrongylidae</taxon>
        <taxon>Haemonchus</taxon>
    </lineage>
</organism>
<gene>
    <name evidence="2" type="ORF">HPLM_LOCUS10970</name>
</gene>
<reference evidence="2 3" key="2">
    <citation type="submission" date="2018-11" db="EMBL/GenBank/DDBJ databases">
        <authorList>
            <consortium name="Pathogen Informatics"/>
        </authorList>
    </citation>
    <scope>NUCLEOTIDE SEQUENCE [LARGE SCALE GENOMIC DNA]</scope>
    <source>
        <strain evidence="2 3">MHpl1</strain>
    </source>
</reference>
<protein>
    <submittedName>
        <fullName evidence="4">Leucine-rich repeat-containing protein 1</fullName>
    </submittedName>
</protein>
<feature type="compositionally biased region" description="Basic and acidic residues" evidence="1">
    <location>
        <begin position="67"/>
        <end position="87"/>
    </location>
</feature>
<name>A0A158QNQ8_HAEPC</name>